<comment type="caution">
    <text evidence="1">The sequence shown here is derived from an EMBL/GenBank/DDBJ whole genome shotgun (WGS) entry which is preliminary data.</text>
</comment>
<gene>
    <name evidence="1" type="ORF">D9K81_06410</name>
</gene>
<sequence>MKLLSEQADFRALCEEYGNMSFHMFCSNHSTQFISCIACVCEKSEDIVENWQAIQNFISVYHQPSGSLAAWNVYLAFVTRSRVPIWEKYLIQNNKFVARKIILDEYTGVPSPEQLVIELEKQLLGSDLMLNQRVDETIEPVLSFREHFRGIPLDSKIESKEKRALIINNLIELFHQNEN</sequence>
<reference evidence="1 2" key="1">
    <citation type="submission" date="2018-09" db="EMBL/GenBank/DDBJ databases">
        <title>The draft genome of Acinetobacter sp. strains.</title>
        <authorList>
            <person name="Qin J."/>
            <person name="Feng Y."/>
            <person name="Zong Z."/>
        </authorList>
    </citation>
    <scope>NUCLEOTIDE SEQUENCE [LARGE SCALE GENOMIC DNA]</scope>
    <source>
        <strain evidence="1 2">WCHAc060005</strain>
    </source>
</reference>
<dbReference type="RefSeq" id="WP_120375318.1">
    <property type="nucleotide sequence ID" value="NZ_RCHC01000005.1"/>
</dbReference>
<evidence type="ECO:0000313" key="1">
    <source>
        <dbReference type="EMBL" id="RLL22821.1"/>
    </source>
</evidence>
<dbReference type="EMBL" id="RCHC01000005">
    <property type="protein sequence ID" value="RLL22821.1"/>
    <property type="molecule type" value="Genomic_DNA"/>
</dbReference>
<evidence type="ECO:0000313" key="2">
    <source>
        <dbReference type="Proteomes" id="UP000280271"/>
    </source>
</evidence>
<proteinExistence type="predicted"/>
<dbReference type="InterPro" id="IPR046905">
    <property type="entry name" value="ABC-3C_MC1"/>
</dbReference>
<accession>A0ABX9TY81</accession>
<keyword evidence="2" id="KW-1185">Reference proteome</keyword>
<protein>
    <submittedName>
        <fullName evidence="1">Uncharacterized protein</fullName>
    </submittedName>
</protein>
<organism evidence="1 2">
    <name type="scientific">Acinetobacter chengduensis</name>
    <dbReference type="NCBI Taxonomy" id="2420890"/>
    <lineage>
        <taxon>Bacteria</taxon>
        <taxon>Pseudomonadati</taxon>
        <taxon>Pseudomonadota</taxon>
        <taxon>Gammaproteobacteria</taxon>
        <taxon>Moraxellales</taxon>
        <taxon>Moraxellaceae</taxon>
        <taxon>Acinetobacter</taxon>
    </lineage>
</organism>
<dbReference type="Proteomes" id="UP000280271">
    <property type="component" value="Unassembled WGS sequence"/>
</dbReference>
<dbReference type="Pfam" id="PF20289">
    <property type="entry name" value="MComp1"/>
    <property type="match status" value="1"/>
</dbReference>
<name>A0ABX9TY81_9GAMM</name>